<keyword evidence="3" id="KW-1185">Reference proteome</keyword>
<organism evidence="2 3">
    <name type="scientific">Actinomadura rubrobrunea</name>
    <dbReference type="NCBI Taxonomy" id="115335"/>
    <lineage>
        <taxon>Bacteria</taxon>
        <taxon>Bacillati</taxon>
        <taxon>Actinomycetota</taxon>
        <taxon>Actinomycetes</taxon>
        <taxon>Streptosporangiales</taxon>
        <taxon>Thermomonosporaceae</taxon>
        <taxon>Actinomadura</taxon>
    </lineage>
</organism>
<proteinExistence type="predicted"/>
<gene>
    <name evidence="2" type="ORF">Arub01_17700</name>
</gene>
<reference evidence="2" key="1">
    <citation type="submission" date="2023-02" db="EMBL/GenBank/DDBJ databases">
        <title>Actinomadura rubrobrunea NBRC 14622.</title>
        <authorList>
            <person name="Ichikawa N."/>
            <person name="Sato H."/>
            <person name="Tonouchi N."/>
        </authorList>
    </citation>
    <scope>NUCLEOTIDE SEQUENCE</scope>
    <source>
        <strain evidence="2">NBRC 14622</strain>
    </source>
</reference>
<dbReference type="EMBL" id="BSRZ01000003">
    <property type="protein sequence ID" value="GLW63526.1"/>
    <property type="molecule type" value="Genomic_DNA"/>
</dbReference>
<feature type="region of interest" description="Disordered" evidence="1">
    <location>
        <begin position="18"/>
        <end position="41"/>
    </location>
</feature>
<protein>
    <submittedName>
        <fullName evidence="2">Uncharacterized protein</fullName>
    </submittedName>
</protein>
<dbReference type="AlphaFoldDB" id="A0A9W6UTD4"/>
<comment type="caution">
    <text evidence="2">The sequence shown here is derived from an EMBL/GenBank/DDBJ whole genome shotgun (WGS) entry which is preliminary data.</text>
</comment>
<evidence type="ECO:0000256" key="1">
    <source>
        <dbReference type="SAM" id="MobiDB-lite"/>
    </source>
</evidence>
<evidence type="ECO:0000313" key="3">
    <source>
        <dbReference type="Proteomes" id="UP001165124"/>
    </source>
</evidence>
<name>A0A9W6UTD4_9ACTN</name>
<evidence type="ECO:0000313" key="2">
    <source>
        <dbReference type="EMBL" id="GLW63526.1"/>
    </source>
</evidence>
<sequence>MNFCTPGAILAPRPAALLREPAGGGSGTGTGTPASPATTHRDCLRIRGTPLDLRKPFAGQCGA</sequence>
<dbReference type="Proteomes" id="UP001165124">
    <property type="component" value="Unassembled WGS sequence"/>
</dbReference>
<accession>A0A9W6UTD4</accession>